<name>A0A9P6B445_9AGAM</name>
<keyword evidence="3" id="KW-1185">Reference proteome</keyword>
<evidence type="ECO:0000313" key="3">
    <source>
        <dbReference type="Proteomes" id="UP000886523"/>
    </source>
</evidence>
<feature type="region of interest" description="Disordered" evidence="1">
    <location>
        <begin position="1"/>
        <end position="62"/>
    </location>
</feature>
<dbReference type="EMBL" id="MU128934">
    <property type="protein sequence ID" value="KAF9517124.1"/>
    <property type="molecule type" value="Genomic_DNA"/>
</dbReference>
<protein>
    <submittedName>
        <fullName evidence="2">Uncharacterized protein</fullName>
    </submittedName>
</protein>
<feature type="region of interest" description="Disordered" evidence="1">
    <location>
        <begin position="183"/>
        <end position="204"/>
    </location>
</feature>
<sequence length="634" mass="68250">MENRSLSPTSSLASLDADLSDFSDSDEFDIVSSSDSARSREDDVVSIDNESEEDGNQALDIGPPLTLESEWFGVVGPTDVLDDALARHAPVHVEEPTVPPTNIISDSDAMVMDALSQSLERSTESVEAHTPINGSIPSLHFVTSPRTTRRSSSVLSRSQLDLNSSSHSVSTLQLAFPDPLSPVTHPVSPLGESLVEEPHPEQVEEANWEETTAHSSSTSAASSFVIPSTTLPTGAPDLVTETNIITQNLDELGTTEEPSLKSPLPVDQGSQAFLGGSHVGSISHFILNTAIGHRWTASVIISILALLLGGTTYLGSPASMQTPSRSITPPSSTTWNLLQPVNKSILPNPSSTPSPTSVNPFKEMSLSLFPAWSVSGSPREQEERAVRGIKRKRGSCSERHGGPAVTCTETVPPRYVENVESSGNIESTLPILLIDAPREGGSDGSSAHSLSLSLALPVDIPDAAVMRAAIVDYLSPTAESIAALSDDLMRALDELLDVIHAQTSLVSLESIRTAIERGRAEATYRHRRARRNARKIREKGETMLYGFKQTVVAHAATNARELAEGVREKAAAVADIARTRAVAVAEGARDGFRQRMMIKKSKPRSFLRKCASHEFLLGRRISEHQRRRKPCAGW</sequence>
<accession>A0A9P6B445</accession>
<organism evidence="2 3">
    <name type="scientific">Hydnum rufescens UP504</name>
    <dbReference type="NCBI Taxonomy" id="1448309"/>
    <lineage>
        <taxon>Eukaryota</taxon>
        <taxon>Fungi</taxon>
        <taxon>Dikarya</taxon>
        <taxon>Basidiomycota</taxon>
        <taxon>Agaricomycotina</taxon>
        <taxon>Agaricomycetes</taxon>
        <taxon>Cantharellales</taxon>
        <taxon>Hydnaceae</taxon>
        <taxon>Hydnum</taxon>
    </lineage>
</organism>
<reference evidence="2" key="1">
    <citation type="journal article" date="2020" name="Nat. Commun.">
        <title>Large-scale genome sequencing of mycorrhizal fungi provides insights into the early evolution of symbiotic traits.</title>
        <authorList>
            <person name="Miyauchi S."/>
            <person name="Kiss E."/>
            <person name="Kuo A."/>
            <person name="Drula E."/>
            <person name="Kohler A."/>
            <person name="Sanchez-Garcia M."/>
            <person name="Morin E."/>
            <person name="Andreopoulos B."/>
            <person name="Barry K.W."/>
            <person name="Bonito G."/>
            <person name="Buee M."/>
            <person name="Carver A."/>
            <person name="Chen C."/>
            <person name="Cichocki N."/>
            <person name="Clum A."/>
            <person name="Culley D."/>
            <person name="Crous P.W."/>
            <person name="Fauchery L."/>
            <person name="Girlanda M."/>
            <person name="Hayes R.D."/>
            <person name="Keri Z."/>
            <person name="LaButti K."/>
            <person name="Lipzen A."/>
            <person name="Lombard V."/>
            <person name="Magnuson J."/>
            <person name="Maillard F."/>
            <person name="Murat C."/>
            <person name="Nolan M."/>
            <person name="Ohm R.A."/>
            <person name="Pangilinan J."/>
            <person name="Pereira M.F."/>
            <person name="Perotto S."/>
            <person name="Peter M."/>
            <person name="Pfister S."/>
            <person name="Riley R."/>
            <person name="Sitrit Y."/>
            <person name="Stielow J.B."/>
            <person name="Szollosi G."/>
            <person name="Zifcakova L."/>
            <person name="Stursova M."/>
            <person name="Spatafora J.W."/>
            <person name="Tedersoo L."/>
            <person name="Vaario L.M."/>
            <person name="Yamada A."/>
            <person name="Yan M."/>
            <person name="Wang P."/>
            <person name="Xu J."/>
            <person name="Bruns T."/>
            <person name="Baldrian P."/>
            <person name="Vilgalys R."/>
            <person name="Dunand C."/>
            <person name="Henrissat B."/>
            <person name="Grigoriev I.V."/>
            <person name="Hibbett D."/>
            <person name="Nagy L.G."/>
            <person name="Martin F.M."/>
        </authorList>
    </citation>
    <scope>NUCLEOTIDE SEQUENCE</scope>
    <source>
        <strain evidence="2">UP504</strain>
    </source>
</reference>
<feature type="compositionally biased region" description="Acidic residues" evidence="1">
    <location>
        <begin position="18"/>
        <end position="29"/>
    </location>
</feature>
<dbReference type="Proteomes" id="UP000886523">
    <property type="component" value="Unassembled WGS sequence"/>
</dbReference>
<gene>
    <name evidence="2" type="ORF">BS47DRAFT_1340152</name>
</gene>
<proteinExistence type="predicted"/>
<evidence type="ECO:0000313" key="2">
    <source>
        <dbReference type="EMBL" id="KAF9517124.1"/>
    </source>
</evidence>
<feature type="compositionally biased region" description="Low complexity" evidence="1">
    <location>
        <begin position="1"/>
        <end position="17"/>
    </location>
</feature>
<dbReference type="OrthoDB" id="10687064at2759"/>
<comment type="caution">
    <text evidence="2">The sequence shown here is derived from an EMBL/GenBank/DDBJ whole genome shotgun (WGS) entry which is preliminary data.</text>
</comment>
<dbReference type="AlphaFoldDB" id="A0A9P6B445"/>
<evidence type="ECO:0000256" key="1">
    <source>
        <dbReference type="SAM" id="MobiDB-lite"/>
    </source>
</evidence>